<dbReference type="PANTHER" id="PTHR42939:SF1">
    <property type="entry name" value="ABC TRANSPORTER ATP-BINDING PROTEIN ALBC-RELATED"/>
    <property type="match status" value="1"/>
</dbReference>
<evidence type="ECO:0000313" key="5">
    <source>
        <dbReference type="EMBL" id="KIE44985.1"/>
    </source>
</evidence>
<reference evidence="5 6" key="1">
    <citation type="journal article" date="2015" name="Infect. Genet. Evol.">
        <title>Genomic sequences of six botulinum neurotoxin-producing strains representing three clostridial species illustrate the mobility and diversity of botulinum neurotoxin genes.</title>
        <authorList>
            <person name="Smith T.J."/>
            <person name="Hill K.K."/>
            <person name="Xie G."/>
            <person name="Foley B.T."/>
            <person name="Williamson C.H."/>
            <person name="Foster J.T."/>
            <person name="Johnson S.L."/>
            <person name="Chertkov O."/>
            <person name="Teshima H."/>
            <person name="Gibbons H.S."/>
            <person name="Johnsky L.A."/>
            <person name="Karavis M.A."/>
            <person name="Smith L.A."/>
        </authorList>
    </citation>
    <scope>NUCLEOTIDE SEQUENCE [LARGE SCALE GENOMIC DNA]</scope>
    <source>
        <strain evidence="5 6">CDC 2741</strain>
    </source>
</reference>
<organism evidence="5 6">
    <name type="scientific">Clostridium argentinense CDC 2741</name>
    <dbReference type="NCBI Taxonomy" id="1418104"/>
    <lineage>
        <taxon>Bacteria</taxon>
        <taxon>Bacillati</taxon>
        <taxon>Bacillota</taxon>
        <taxon>Clostridia</taxon>
        <taxon>Eubacteriales</taxon>
        <taxon>Clostridiaceae</taxon>
        <taxon>Clostridium</taxon>
    </lineage>
</organism>
<dbReference type="InterPro" id="IPR003593">
    <property type="entry name" value="AAA+_ATPase"/>
</dbReference>
<dbReference type="RefSeq" id="WP_039635987.1">
    <property type="nucleotide sequence ID" value="NZ_AYSO01000020.1"/>
</dbReference>
<dbReference type="OrthoDB" id="9775135at2"/>
<evidence type="ECO:0000256" key="3">
    <source>
        <dbReference type="ARBA" id="ARBA00022840"/>
    </source>
</evidence>
<dbReference type="InterPro" id="IPR003439">
    <property type="entry name" value="ABC_transporter-like_ATP-bd"/>
</dbReference>
<dbReference type="PANTHER" id="PTHR42939">
    <property type="entry name" value="ABC TRANSPORTER ATP-BINDING PROTEIN ALBC-RELATED"/>
    <property type="match status" value="1"/>
</dbReference>
<dbReference type="PROSITE" id="PS50893">
    <property type="entry name" value="ABC_TRANSPORTER_2"/>
    <property type="match status" value="1"/>
</dbReference>
<dbReference type="GO" id="GO:0005524">
    <property type="term" value="F:ATP binding"/>
    <property type="evidence" value="ECO:0007669"/>
    <property type="project" value="UniProtKB-KW"/>
</dbReference>
<dbReference type="AlphaFoldDB" id="A0A0C1UBS8"/>
<keyword evidence="2" id="KW-0547">Nucleotide-binding</keyword>
<evidence type="ECO:0000313" key="6">
    <source>
        <dbReference type="Proteomes" id="UP000031366"/>
    </source>
</evidence>
<name>A0A0C1UBS8_9CLOT</name>
<keyword evidence="3" id="KW-0067">ATP-binding</keyword>
<dbReference type="SMART" id="SM00382">
    <property type="entry name" value="AAA"/>
    <property type="match status" value="1"/>
</dbReference>
<dbReference type="InterPro" id="IPR051782">
    <property type="entry name" value="ABC_Transporter_VariousFunc"/>
</dbReference>
<dbReference type="Gene3D" id="3.40.50.300">
    <property type="entry name" value="P-loop containing nucleotide triphosphate hydrolases"/>
    <property type="match status" value="1"/>
</dbReference>
<dbReference type="GO" id="GO:0016887">
    <property type="term" value="F:ATP hydrolysis activity"/>
    <property type="evidence" value="ECO:0007669"/>
    <property type="project" value="InterPro"/>
</dbReference>
<gene>
    <name evidence="5" type="ORF">U732_248</name>
</gene>
<evidence type="ECO:0000259" key="4">
    <source>
        <dbReference type="PROSITE" id="PS50893"/>
    </source>
</evidence>
<evidence type="ECO:0000256" key="2">
    <source>
        <dbReference type="ARBA" id="ARBA00022741"/>
    </source>
</evidence>
<dbReference type="EMBL" id="AYSO01000020">
    <property type="protein sequence ID" value="KIE44985.1"/>
    <property type="molecule type" value="Genomic_DNA"/>
</dbReference>
<keyword evidence="1" id="KW-0813">Transport</keyword>
<dbReference type="CDD" id="cd03230">
    <property type="entry name" value="ABC_DR_subfamily_A"/>
    <property type="match status" value="1"/>
</dbReference>
<dbReference type="Proteomes" id="UP000031366">
    <property type="component" value="Unassembled WGS sequence"/>
</dbReference>
<feature type="domain" description="ABC transporter" evidence="4">
    <location>
        <begin position="2"/>
        <end position="227"/>
    </location>
</feature>
<dbReference type="Pfam" id="PF00005">
    <property type="entry name" value="ABC_tran"/>
    <property type="match status" value="1"/>
</dbReference>
<dbReference type="PROSITE" id="PS00211">
    <property type="entry name" value="ABC_TRANSPORTER_1"/>
    <property type="match status" value="1"/>
</dbReference>
<dbReference type="SUPFAM" id="SSF52540">
    <property type="entry name" value="P-loop containing nucleoside triphosphate hydrolases"/>
    <property type="match status" value="1"/>
</dbReference>
<accession>A0A0C1UBS8</accession>
<protein>
    <submittedName>
        <fullName evidence="5">ABC transporter family protein</fullName>
    </submittedName>
</protein>
<proteinExistence type="predicted"/>
<dbReference type="InterPro" id="IPR027417">
    <property type="entry name" value="P-loop_NTPase"/>
</dbReference>
<dbReference type="InterPro" id="IPR017871">
    <property type="entry name" value="ABC_transporter-like_CS"/>
</dbReference>
<keyword evidence="6" id="KW-1185">Reference proteome</keyword>
<evidence type="ECO:0000256" key="1">
    <source>
        <dbReference type="ARBA" id="ARBA00022448"/>
    </source>
</evidence>
<dbReference type="STRING" id="29341.RSJ17_04045"/>
<comment type="caution">
    <text evidence="5">The sequence shown here is derived from an EMBL/GenBank/DDBJ whole genome shotgun (WGS) entry which is preliminary data.</text>
</comment>
<sequence>MLKVENLTKKYGKTLVVKDVSFEVNDGEIAVLLGPNGAGKSTTIKSILGLLKTKGEIKVNGYENKSIEAKRDLGFIPEMPVLYDWLTIEEHVEFVSKAYGIKDYKEKMEEYFERFDLKDKRSKLGRELSKGMQQKVSVICALITNPKVVLFDEPMIGLDPKAIKEIKEIVKELKDSGCTIVISTHMIDSVDELWDRALIMDKGEIVVSKLRSEVEEGGESLEEIFFRVTEKSNKEAEEK</sequence>